<sequence length="216" mass="24958">MKTFKDLIIKNNSQTELEDILNKVILSSPPEWIFLEELASDYSKNVSKPKEQISCFESPEINGVKGYVWFVIWENELKVNNIVPTKSGSLSFDEYNGILDEFYEKCIKPITIGADSSLTISEGKFNIEIIAGTTVFESLKKWEKSCNHSTGNTHPMDFERWANFLCISFKEKSKLTPDLLQRWLFEACDWNDDELVSKIVIDYEYGISILEHYVNN</sequence>
<proteinExistence type="predicted"/>
<organism evidence="1 2">
    <name type="scientific">Subsaximicrobium wynnwilliamsii</name>
    <dbReference type="NCBI Taxonomy" id="291179"/>
    <lineage>
        <taxon>Bacteria</taxon>
        <taxon>Pseudomonadati</taxon>
        <taxon>Bacteroidota</taxon>
        <taxon>Flavobacteriia</taxon>
        <taxon>Flavobacteriales</taxon>
        <taxon>Flavobacteriaceae</taxon>
        <taxon>Subsaximicrobium</taxon>
    </lineage>
</organism>
<evidence type="ECO:0000313" key="2">
    <source>
        <dbReference type="Proteomes" id="UP000321578"/>
    </source>
</evidence>
<dbReference type="RefSeq" id="WP_147088220.1">
    <property type="nucleotide sequence ID" value="NZ_VORM01000034.1"/>
</dbReference>
<keyword evidence="2" id="KW-1185">Reference proteome</keyword>
<dbReference type="AlphaFoldDB" id="A0A5C6ZCX9"/>
<reference evidence="1 2" key="1">
    <citation type="submission" date="2019-08" db="EMBL/GenBank/DDBJ databases">
        <title>Genomes of Subsaximicrobium wynnwilliamsii strains.</title>
        <authorList>
            <person name="Bowman J.P."/>
        </authorList>
    </citation>
    <scope>NUCLEOTIDE SEQUENCE [LARGE SCALE GENOMIC DNA]</scope>
    <source>
        <strain evidence="1 2">2-80-2</strain>
    </source>
</reference>
<dbReference type="EMBL" id="VORO01000032">
    <property type="protein sequence ID" value="TXD86994.1"/>
    <property type="molecule type" value="Genomic_DNA"/>
</dbReference>
<evidence type="ECO:0000313" key="1">
    <source>
        <dbReference type="EMBL" id="TXD86994.1"/>
    </source>
</evidence>
<accession>A0A5C6ZCX9</accession>
<dbReference type="Proteomes" id="UP000321578">
    <property type="component" value="Unassembled WGS sequence"/>
</dbReference>
<name>A0A5C6ZCX9_9FLAO</name>
<protein>
    <submittedName>
        <fullName evidence="1">Uncharacterized protein</fullName>
    </submittedName>
</protein>
<comment type="caution">
    <text evidence="1">The sequence shown here is derived from an EMBL/GenBank/DDBJ whole genome shotgun (WGS) entry which is preliminary data.</text>
</comment>
<gene>
    <name evidence="1" type="ORF">ESY86_18555</name>
</gene>
<dbReference type="OrthoDB" id="460413at2"/>